<proteinExistence type="predicted"/>
<evidence type="ECO:0000313" key="2">
    <source>
        <dbReference type="Proteomes" id="UP001493487"/>
    </source>
</evidence>
<reference evidence="1 2" key="1">
    <citation type="journal article" date="2023" name="Genome Announc.">
        <title>Pan-Genome Analyses of the Genus Cohnella and Proposal of the Novel Species Cohnella silvisoli sp. nov., Isolated from Forest Soil.</title>
        <authorList>
            <person name="Wang C."/>
            <person name="Mao L."/>
            <person name="Bao G."/>
            <person name="Zhu H."/>
        </authorList>
    </citation>
    <scope>NUCLEOTIDE SEQUENCE [LARGE SCALE GENOMIC DNA]</scope>
    <source>
        <strain evidence="1 2">NL03-T5-1</strain>
    </source>
</reference>
<dbReference type="RefSeq" id="WP_232187298.1">
    <property type="nucleotide sequence ID" value="NZ_JAIOAP010000012.1"/>
</dbReference>
<evidence type="ECO:0000313" key="1">
    <source>
        <dbReference type="EMBL" id="MEQ4485271.1"/>
    </source>
</evidence>
<dbReference type="Pfam" id="PF10934">
    <property type="entry name" value="Sheath_initiator"/>
    <property type="match status" value="1"/>
</dbReference>
<comment type="caution">
    <text evidence="1">The sequence shown here is derived from an EMBL/GenBank/DDBJ whole genome shotgun (WGS) entry which is preliminary data.</text>
</comment>
<dbReference type="InterPro" id="IPR020288">
    <property type="entry name" value="Sheath_initiator"/>
</dbReference>
<gene>
    <name evidence="1" type="ORF">QJS35_23050</name>
</gene>
<organism evidence="1 2">
    <name type="scientific">Cohnella silvisoli</name>
    <dbReference type="NCBI Taxonomy" id="2873699"/>
    <lineage>
        <taxon>Bacteria</taxon>
        <taxon>Bacillati</taxon>
        <taxon>Bacillota</taxon>
        <taxon>Bacilli</taxon>
        <taxon>Bacillales</taxon>
        <taxon>Paenibacillaceae</taxon>
        <taxon>Cohnella</taxon>
    </lineage>
</organism>
<sequence>MAFSPLATEEENAITVVLPLKTYALDLNGTIDGHAAIMQFVDKAIRTARYRFAIYDFDYGCEIEDIIGQDVSAALLESEIPRAIREALIYDDRIDNVYGFEIRRDSDKLFVSFFVSVDNEVIPVEVTI</sequence>
<accession>A0ABV1KYZ8</accession>
<protein>
    <submittedName>
        <fullName evidence="1">DUF2634 domain-containing protein</fullName>
    </submittedName>
</protein>
<dbReference type="EMBL" id="JASKHM010000014">
    <property type="protein sequence ID" value="MEQ4485271.1"/>
    <property type="molecule type" value="Genomic_DNA"/>
</dbReference>
<name>A0ABV1KYZ8_9BACL</name>
<dbReference type="Proteomes" id="UP001493487">
    <property type="component" value="Unassembled WGS sequence"/>
</dbReference>
<keyword evidence="2" id="KW-1185">Reference proteome</keyword>
<dbReference type="Gene3D" id="3.10.450.40">
    <property type="match status" value="1"/>
</dbReference>
<dbReference type="SUPFAM" id="SSF160719">
    <property type="entry name" value="gpW/gp25-like"/>
    <property type="match status" value="1"/>
</dbReference>